<evidence type="ECO:0000256" key="4">
    <source>
        <dbReference type="ARBA" id="ARBA00023204"/>
    </source>
</evidence>
<feature type="region of interest" description="Disordered" evidence="5">
    <location>
        <begin position="73"/>
        <end position="92"/>
    </location>
</feature>
<name>A0A1I7MII5_9MICC</name>
<dbReference type="GO" id="GO:0032131">
    <property type="term" value="F:alkylated DNA binding"/>
    <property type="evidence" value="ECO:0007669"/>
    <property type="project" value="TreeGrafter"/>
</dbReference>
<comment type="catalytic activity">
    <reaction evidence="1">
        <text>Hydrolysis of alkylated DNA, releasing 3-methyladenine, 3-methylguanine, 7-methylguanine and 7-methyladenine.</text>
        <dbReference type="EC" id="3.2.2.21"/>
    </reaction>
</comment>
<dbReference type="EMBL" id="FPCG01000003">
    <property type="protein sequence ID" value="SFV21734.1"/>
    <property type="molecule type" value="Genomic_DNA"/>
</dbReference>
<proteinExistence type="predicted"/>
<evidence type="ECO:0000259" key="7">
    <source>
        <dbReference type="SMART" id="SM01009"/>
    </source>
</evidence>
<accession>A0A1I7MII5</accession>
<dbReference type="GO" id="GO:0043916">
    <property type="term" value="F:DNA-7-methylguanine glycosylase activity"/>
    <property type="evidence" value="ECO:0007669"/>
    <property type="project" value="TreeGrafter"/>
</dbReference>
<dbReference type="Gene3D" id="1.10.340.30">
    <property type="entry name" value="Hypothetical protein, domain 2"/>
    <property type="match status" value="1"/>
</dbReference>
<dbReference type="InterPro" id="IPR023170">
    <property type="entry name" value="HhH_base_excis_C"/>
</dbReference>
<keyword evidence="3" id="KW-0227">DNA damage</keyword>
<dbReference type="Gene3D" id="3.30.310.20">
    <property type="entry name" value="DNA-3-methyladenine glycosylase AlkA, N-terminal domain"/>
    <property type="match status" value="1"/>
</dbReference>
<evidence type="ECO:0000256" key="5">
    <source>
        <dbReference type="SAM" id="MobiDB-lite"/>
    </source>
</evidence>
<gene>
    <name evidence="8" type="ORF">SAMN04487966_10313</name>
</gene>
<reference evidence="8 9" key="1">
    <citation type="submission" date="2016-10" db="EMBL/GenBank/DDBJ databases">
        <authorList>
            <person name="de Groot N.N."/>
        </authorList>
    </citation>
    <scope>NUCLEOTIDE SEQUENCE [LARGE SCALE GENOMIC DNA]</scope>
    <source>
        <strain evidence="8 9">CGMCC 1.7054</strain>
    </source>
</reference>
<dbReference type="Gene3D" id="1.10.1670.10">
    <property type="entry name" value="Helix-hairpin-Helix base-excision DNA repair enzymes (C-terminal)"/>
    <property type="match status" value="1"/>
</dbReference>
<dbReference type="PANTHER" id="PTHR43003">
    <property type="entry name" value="DNA-3-METHYLADENINE GLYCOSYLASE"/>
    <property type="match status" value="1"/>
</dbReference>
<dbReference type="GO" id="GO:0005737">
    <property type="term" value="C:cytoplasm"/>
    <property type="evidence" value="ECO:0007669"/>
    <property type="project" value="TreeGrafter"/>
</dbReference>
<dbReference type="SUPFAM" id="SSF55945">
    <property type="entry name" value="TATA-box binding protein-like"/>
    <property type="match status" value="1"/>
</dbReference>
<dbReference type="GO" id="GO:0006307">
    <property type="term" value="P:DNA alkylation repair"/>
    <property type="evidence" value="ECO:0007669"/>
    <property type="project" value="TreeGrafter"/>
</dbReference>
<dbReference type="PANTHER" id="PTHR43003:SF13">
    <property type="entry name" value="DNA-3-METHYLADENINE GLYCOSYLASE 2"/>
    <property type="match status" value="1"/>
</dbReference>
<evidence type="ECO:0000259" key="6">
    <source>
        <dbReference type="SMART" id="SM00478"/>
    </source>
</evidence>
<dbReference type="EC" id="3.2.2.21" evidence="2"/>
<dbReference type="GO" id="GO:0008725">
    <property type="term" value="F:DNA-3-methyladenine glycosylase activity"/>
    <property type="evidence" value="ECO:0007669"/>
    <property type="project" value="TreeGrafter"/>
</dbReference>
<keyword evidence="9" id="KW-1185">Reference proteome</keyword>
<dbReference type="SMART" id="SM01009">
    <property type="entry name" value="AlkA_N"/>
    <property type="match status" value="1"/>
</dbReference>
<organism evidence="8 9">
    <name type="scientific">Micrococcus terreus</name>
    <dbReference type="NCBI Taxonomy" id="574650"/>
    <lineage>
        <taxon>Bacteria</taxon>
        <taxon>Bacillati</taxon>
        <taxon>Actinomycetota</taxon>
        <taxon>Actinomycetes</taxon>
        <taxon>Micrococcales</taxon>
        <taxon>Micrococcaceae</taxon>
        <taxon>Micrococcus</taxon>
    </lineage>
</organism>
<dbReference type="STRING" id="574650.SAMN04487966_10313"/>
<dbReference type="Pfam" id="PF06029">
    <property type="entry name" value="AlkA_N"/>
    <property type="match status" value="1"/>
</dbReference>
<dbReference type="InterPro" id="IPR010316">
    <property type="entry name" value="AlkA_N"/>
</dbReference>
<keyword evidence="4" id="KW-0234">DNA repair</keyword>
<feature type="domain" description="HhH-GPD" evidence="6">
    <location>
        <begin position="165"/>
        <end position="346"/>
    </location>
</feature>
<evidence type="ECO:0000313" key="9">
    <source>
        <dbReference type="Proteomes" id="UP000198881"/>
    </source>
</evidence>
<evidence type="ECO:0000256" key="3">
    <source>
        <dbReference type="ARBA" id="ARBA00022763"/>
    </source>
</evidence>
<dbReference type="RefSeq" id="WP_245760597.1">
    <property type="nucleotide sequence ID" value="NZ_FPCG01000003.1"/>
</dbReference>
<dbReference type="CDD" id="cd00056">
    <property type="entry name" value="ENDO3c"/>
    <property type="match status" value="1"/>
</dbReference>
<dbReference type="Proteomes" id="UP000198881">
    <property type="component" value="Unassembled WGS sequence"/>
</dbReference>
<dbReference type="AlphaFoldDB" id="A0A1I7MII5"/>
<dbReference type="GO" id="GO:0006285">
    <property type="term" value="P:base-excision repair, AP site formation"/>
    <property type="evidence" value="ECO:0007669"/>
    <property type="project" value="TreeGrafter"/>
</dbReference>
<dbReference type="SMART" id="SM00478">
    <property type="entry name" value="ENDO3c"/>
    <property type="match status" value="1"/>
</dbReference>
<sequence>MNCHPAQTAWFTEQMPARTPLTVDLSAPHPYDAPGIFSFLAARAIAGVESTDLTDPCRLVYARTLALPHGTGSVEVTARRRGGGGAGRGGRAAPWTLTARVSAAPEDVEEAARRLRRLFDLDTDPHVVDSALSSDPHLTPSVHAHPGLRVPGAADAQELVIRALVGRQISVAAARTHLSRLAARLGSPCDSPFAGLSRIFPTSAQLAQLPPSPGRGESLDPDRPLRLPRAGVEAVRGAARALADGAIDLGTDEGAPPDAAALRARLLELPGIGPWTAGYISMRVARDPDAWLPGDVALVAGARALGILPAAQGRATAREHRALADHAERWSPWRSYAVLHLWRAAGPPGAAPGTPPARLEP</sequence>
<evidence type="ECO:0000256" key="1">
    <source>
        <dbReference type="ARBA" id="ARBA00000086"/>
    </source>
</evidence>
<dbReference type="InterPro" id="IPR003265">
    <property type="entry name" value="HhH-GPD_domain"/>
</dbReference>
<evidence type="ECO:0000313" key="8">
    <source>
        <dbReference type="EMBL" id="SFV21734.1"/>
    </source>
</evidence>
<feature type="domain" description="DNA-3-methyladenine glycosylase AlkA N-terminal" evidence="7">
    <location>
        <begin position="22"/>
        <end position="155"/>
    </location>
</feature>
<dbReference type="InterPro" id="IPR011257">
    <property type="entry name" value="DNA_glycosylase"/>
</dbReference>
<dbReference type="SUPFAM" id="SSF48150">
    <property type="entry name" value="DNA-glycosylase"/>
    <property type="match status" value="1"/>
</dbReference>
<dbReference type="GO" id="GO:0032993">
    <property type="term" value="C:protein-DNA complex"/>
    <property type="evidence" value="ECO:0007669"/>
    <property type="project" value="TreeGrafter"/>
</dbReference>
<evidence type="ECO:0000256" key="2">
    <source>
        <dbReference type="ARBA" id="ARBA00012000"/>
    </source>
</evidence>
<protein>
    <recommendedName>
        <fullName evidence="2">DNA-3-methyladenine glycosylase II</fullName>
        <ecNumber evidence="2">3.2.2.21</ecNumber>
    </recommendedName>
</protein>
<dbReference type="InterPro" id="IPR037046">
    <property type="entry name" value="AlkA_N_sf"/>
</dbReference>
<dbReference type="InterPro" id="IPR051912">
    <property type="entry name" value="Alkylbase_DNA_Glycosylase/TA"/>
</dbReference>